<feature type="transmembrane region" description="Helical" evidence="7">
    <location>
        <begin position="131"/>
        <end position="148"/>
    </location>
</feature>
<dbReference type="SUPFAM" id="SSF161098">
    <property type="entry name" value="MetI-like"/>
    <property type="match status" value="1"/>
</dbReference>
<dbReference type="Gene3D" id="1.10.3720.10">
    <property type="entry name" value="MetI-like"/>
    <property type="match status" value="1"/>
</dbReference>
<sequence>MTSASLSGRRGVVRLLLSSWLTPVALLALWQLASASGWLNATWLPAPSAVWSAAAASAGSGELWPQLQVSLWRAAVALVLGASLGLASGFAFGLSRSAGPVLDAGVRMLRGVAVLALIAFLLLGPDIQEDGRLALLSAAVFFPVYQAARQGVRAVDPKLIEMGRSVGLTGGPLWRDVILPGALPAVLSGTRTAVALLWVLLLVVETVAAPSGIGHLARQPDNGLPPAASIFFGVLLVALLASATDALIRALTRRALRWDAASRPAGAY</sequence>
<organism evidence="9 10">
    <name type="scientific">Achromobacter pestifer</name>
    <dbReference type="NCBI Taxonomy" id="1353889"/>
    <lineage>
        <taxon>Bacteria</taxon>
        <taxon>Pseudomonadati</taxon>
        <taxon>Pseudomonadota</taxon>
        <taxon>Betaproteobacteria</taxon>
        <taxon>Burkholderiales</taxon>
        <taxon>Alcaligenaceae</taxon>
        <taxon>Achromobacter</taxon>
    </lineage>
</organism>
<gene>
    <name evidence="9" type="primary">ssuC_6</name>
    <name evidence="9" type="ORF">LMG3431_03299</name>
</gene>
<dbReference type="CDD" id="cd06261">
    <property type="entry name" value="TM_PBP2"/>
    <property type="match status" value="1"/>
</dbReference>
<evidence type="ECO:0000256" key="1">
    <source>
        <dbReference type="ARBA" id="ARBA00004651"/>
    </source>
</evidence>
<dbReference type="Pfam" id="PF00528">
    <property type="entry name" value="BPD_transp_1"/>
    <property type="match status" value="1"/>
</dbReference>
<dbReference type="EMBL" id="CADIJX010000004">
    <property type="protein sequence ID" value="CAB3660431.1"/>
    <property type="molecule type" value="Genomic_DNA"/>
</dbReference>
<evidence type="ECO:0000256" key="7">
    <source>
        <dbReference type="RuleBase" id="RU363032"/>
    </source>
</evidence>
<keyword evidence="5 7" id="KW-1133">Transmembrane helix</keyword>
<reference evidence="9 10" key="1">
    <citation type="submission" date="2020-04" db="EMBL/GenBank/DDBJ databases">
        <authorList>
            <person name="De Canck E."/>
        </authorList>
    </citation>
    <scope>NUCLEOTIDE SEQUENCE [LARGE SCALE GENOMIC DNA]</scope>
    <source>
        <strain evidence="9 10">LMG 3431</strain>
    </source>
</reference>
<keyword evidence="2 7" id="KW-0813">Transport</keyword>
<comment type="similarity">
    <text evidence="7">Belongs to the binding-protein-dependent transport system permease family.</text>
</comment>
<evidence type="ECO:0000259" key="8">
    <source>
        <dbReference type="PROSITE" id="PS50928"/>
    </source>
</evidence>
<evidence type="ECO:0000256" key="2">
    <source>
        <dbReference type="ARBA" id="ARBA00022448"/>
    </source>
</evidence>
<keyword evidence="6 7" id="KW-0472">Membrane</keyword>
<evidence type="ECO:0000256" key="6">
    <source>
        <dbReference type="ARBA" id="ARBA00023136"/>
    </source>
</evidence>
<dbReference type="PANTHER" id="PTHR30151:SF38">
    <property type="entry name" value="ALIPHATIC SULFONATES TRANSPORT PERMEASE PROTEIN SSUC-RELATED"/>
    <property type="match status" value="1"/>
</dbReference>
<keyword evidence="3" id="KW-1003">Cell membrane</keyword>
<comment type="subcellular location">
    <subcellularLocation>
        <location evidence="1 7">Cell membrane</location>
        <topology evidence="1 7">Multi-pass membrane protein</topology>
    </subcellularLocation>
</comment>
<dbReference type="InterPro" id="IPR000515">
    <property type="entry name" value="MetI-like"/>
</dbReference>
<feature type="transmembrane region" description="Helical" evidence="7">
    <location>
        <begin position="195"/>
        <end position="217"/>
    </location>
</feature>
<dbReference type="RefSeq" id="WP_175175587.1">
    <property type="nucleotide sequence ID" value="NZ_CADIJX010000004.1"/>
</dbReference>
<feature type="domain" description="ABC transmembrane type-1" evidence="8">
    <location>
        <begin position="67"/>
        <end position="248"/>
    </location>
</feature>
<feature type="transmembrane region" description="Helical" evidence="7">
    <location>
        <begin position="229"/>
        <end position="248"/>
    </location>
</feature>
<keyword evidence="4 7" id="KW-0812">Transmembrane</keyword>
<feature type="transmembrane region" description="Helical" evidence="7">
    <location>
        <begin position="71"/>
        <end position="94"/>
    </location>
</feature>
<dbReference type="PROSITE" id="PS50928">
    <property type="entry name" value="ABC_TM1"/>
    <property type="match status" value="1"/>
</dbReference>
<name>A0A6S6Z3K7_9BURK</name>
<evidence type="ECO:0000256" key="3">
    <source>
        <dbReference type="ARBA" id="ARBA00022475"/>
    </source>
</evidence>
<dbReference type="InterPro" id="IPR035906">
    <property type="entry name" value="MetI-like_sf"/>
</dbReference>
<accession>A0A6S6Z3K7</accession>
<evidence type="ECO:0000313" key="10">
    <source>
        <dbReference type="Proteomes" id="UP000494108"/>
    </source>
</evidence>
<feature type="transmembrane region" description="Helical" evidence="7">
    <location>
        <begin position="106"/>
        <end position="125"/>
    </location>
</feature>
<keyword evidence="10" id="KW-1185">Reference proteome</keyword>
<evidence type="ECO:0000313" key="9">
    <source>
        <dbReference type="EMBL" id="CAB3660431.1"/>
    </source>
</evidence>
<dbReference type="PANTHER" id="PTHR30151">
    <property type="entry name" value="ALKANE SULFONATE ABC TRANSPORTER-RELATED, MEMBRANE SUBUNIT"/>
    <property type="match status" value="1"/>
</dbReference>
<proteinExistence type="inferred from homology"/>
<protein>
    <submittedName>
        <fullName evidence="9">Aliphatic sulfonates transport permease protein SsuC</fullName>
    </submittedName>
</protein>
<evidence type="ECO:0000256" key="4">
    <source>
        <dbReference type="ARBA" id="ARBA00022692"/>
    </source>
</evidence>
<dbReference type="GO" id="GO:0005886">
    <property type="term" value="C:plasma membrane"/>
    <property type="evidence" value="ECO:0007669"/>
    <property type="project" value="UniProtKB-SubCell"/>
</dbReference>
<dbReference type="GO" id="GO:0055085">
    <property type="term" value="P:transmembrane transport"/>
    <property type="evidence" value="ECO:0007669"/>
    <property type="project" value="InterPro"/>
</dbReference>
<evidence type="ECO:0000256" key="5">
    <source>
        <dbReference type="ARBA" id="ARBA00022989"/>
    </source>
</evidence>
<dbReference type="Proteomes" id="UP000494108">
    <property type="component" value="Unassembled WGS sequence"/>
</dbReference>
<dbReference type="AlphaFoldDB" id="A0A6S6Z3K7"/>